<dbReference type="PANTHER" id="PTHR46323">
    <property type="entry name" value="BETA-GALACTOSIDASE"/>
    <property type="match status" value="1"/>
</dbReference>
<dbReference type="EMBL" id="JACHHJ010000004">
    <property type="protein sequence ID" value="MBB6450932.1"/>
    <property type="molecule type" value="Genomic_DNA"/>
</dbReference>
<dbReference type="EC" id="3.2.1.23" evidence="3 8"/>
<dbReference type="SMART" id="SM01038">
    <property type="entry name" value="Bgal_small_N"/>
    <property type="match status" value="1"/>
</dbReference>
<dbReference type="FunFam" id="2.60.40.10:FF:000680">
    <property type="entry name" value="Beta-galactosidase"/>
    <property type="match status" value="1"/>
</dbReference>
<dbReference type="SUPFAM" id="SSF49785">
    <property type="entry name" value="Galactose-binding domain-like"/>
    <property type="match status" value="1"/>
</dbReference>
<dbReference type="InterPro" id="IPR006101">
    <property type="entry name" value="Glyco_hydro_2"/>
</dbReference>
<evidence type="ECO:0000256" key="4">
    <source>
        <dbReference type="ARBA" id="ARBA00013303"/>
    </source>
</evidence>
<dbReference type="Pfam" id="PF02837">
    <property type="entry name" value="Glyco_hydro_2_N"/>
    <property type="match status" value="1"/>
</dbReference>
<evidence type="ECO:0000313" key="10">
    <source>
        <dbReference type="EMBL" id="MBB6450932.1"/>
    </source>
</evidence>
<dbReference type="InterPro" id="IPR014718">
    <property type="entry name" value="GH-type_carb-bd"/>
</dbReference>
<evidence type="ECO:0000256" key="1">
    <source>
        <dbReference type="ARBA" id="ARBA00001412"/>
    </source>
</evidence>
<gene>
    <name evidence="10" type="ORF">HNR44_002922</name>
</gene>
<dbReference type="Pfam" id="PF16353">
    <property type="entry name" value="LacZ_4"/>
    <property type="match status" value="1"/>
</dbReference>
<keyword evidence="6 8" id="KW-0326">Glycosidase</keyword>
<dbReference type="Pfam" id="PF00703">
    <property type="entry name" value="Glyco_hydro_2"/>
    <property type="match status" value="1"/>
</dbReference>
<proteinExistence type="inferred from homology"/>
<accession>A0A841Q0F0</accession>
<protein>
    <recommendedName>
        <fullName evidence="4 8">Beta-galactosidase</fullName>
        <ecNumber evidence="3 8">3.2.1.23</ecNumber>
    </recommendedName>
    <alternativeName>
        <fullName evidence="7 8">Lactase</fullName>
    </alternativeName>
</protein>
<dbReference type="InterPro" id="IPR008979">
    <property type="entry name" value="Galactose-bd-like_sf"/>
</dbReference>
<dbReference type="InterPro" id="IPR004199">
    <property type="entry name" value="B-gal_small/dom_5"/>
</dbReference>
<dbReference type="InterPro" id="IPR006102">
    <property type="entry name" value="Ig-like_GH2"/>
</dbReference>
<evidence type="ECO:0000259" key="9">
    <source>
        <dbReference type="SMART" id="SM01038"/>
    </source>
</evidence>
<evidence type="ECO:0000256" key="7">
    <source>
        <dbReference type="ARBA" id="ARBA00032230"/>
    </source>
</evidence>
<dbReference type="GO" id="GO:0005990">
    <property type="term" value="P:lactose catabolic process"/>
    <property type="evidence" value="ECO:0007669"/>
    <property type="project" value="TreeGrafter"/>
</dbReference>
<dbReference type="Proteomes" id="UP000568839">
    <property type="component" value="Unassembled WGS sequence"/>
</dbReference>
<dbReference type="InterPro" id="IPR011013">
    <property type="entry name" value="Gal_mutarotase_sf_dom"/>
</dbReference>
<dbReference type="GO" id="GO:0009341">
    <property type="term" value="C:beta-galactosidase complex"/>
    <property type="evidence" value="ECO:0007669"/>
    <property type="project" value="InterPro"/>
</dbReference>
<feature type="domain" description="Beta galactosidase small chain/" evidence="9">
    <location>
        <begin position="743"/>
        <end position="1022"/>
    </location>
</feature>
<dbReference type="AlphaFoldDB" id="A0A841Q0F0"/>
<dbReference type="Pfam" id="PF02836">
    <property type="entry name" value="Glyco_hydro_2_C"/>
    <property type="match status" value="1"/>
</dbReference>
<comment type="caution">
    <text evidence="10">The sequence shown here is derived from an EMBL/GenBank/DDBJ whole genome shotgun (WGS) entry which is preliminary data.</text>
</comment>
<dbReference type="Gene3D" id="2.60.120.260">
    <property type="entry name" value="Galactose-binding domain-like"/>
    <property type="match status" value="1"/>
</dbReference>
<dbReference type="PRINTS" id="PR00132">
    <property type="entry name" value="GLHYDRLASE2"/>
</dbReference>
<keyword evidence="5 8" id="KW-0378">Hydrolase</keyword>
<dbReference type="InterPro" id="IPR032312">
    <property type="entry name" value="LacZ_4"/>
</dbReference>
<dbReference type="Gene3D" id="2.70.98.10">
    <property type="match status" value="1"/>
</dbReference>
<organism evidence="10 11">
    <name type="scientific">Geomicrobium halophilum</name>
    <dbReference type="NCBI Taxonomy" id="549000"/>
    <lineage>
        <taxon>Bacteria</taxon>
        <taxon>Bacillati</taxon>
        <taxon>Bacillota</taxon>
        <taxon>Bacilli</taxon>
        <taxon>Bacillales</taxon>
        <taxon>Geomicrobium</taxon>
    </lineage>
</organism>
<reference evidence="10 11" key="1">
    <citation type="submission" date="2020-08" db="EMBL/GenBank/DDBJ databases">
        <title>Genomic Encyclopedia of Type Strains, Phase IV (KMG-IV): sequencing the most valuable type-strain genomes for metagenomic binning, comparative biology and taxonomic classification.</title>
        <authorList>
            <person name="Goeker M."/>
        </authorList>
    </citation>
    <scope>NUCLEOTIDE SEQUENCE [LARGE SCALE GENOMIC DNA]</scope>
    <source>
        <strain evidence="10 11">DSM 21769</strain>
    </source>
</reference>
<evidence type="ECO:0000256" key="8">
    <source>
        <dbReference type="RuleBase" id="RU361154"/>
    </source>
</evidence>
<dbReference type="GO" id="GO:0030246">
    <property type="term" value="F:carbohydrate binding"/>
    <property type="evidence" value="ECO:0007669"/>
    <property type="project" value="InterPro"/>
</dbReference>
<dbReference type="PANTHER" id="PTHR46323:SF2">
    <property type="entry name" value="BETA-GALACTOSIDASE"/>
    <property type="match status" value="1"/>
</dbReference>
<comment type="similarity">
    <text evidence="2 8">Belongs to the glycosyl hydrolase 2 family.</text>
</comment>
<dbReference type="InterPro" id="IPR050347">
    <property type="entry name" value="Bact_Beta-galactosidase"/>
</dbReference>
<dbReference type="SUPFAM" id="SSF49303">
    <property type="entry name" value="beta-Galactosidase/glucuronidase domain"/>
    <property type="match status" value="2"/>
</dbReference>
<name>A0A841Q0F0_9BACL</name>
<evidence type="ECO:0000313" key="11">
    <source>
        <dbReference type="Proteomes" id="UP000568839"/>
    </source>
</evidence>
<evidence type="ECO:0000256" key="6">
    <source>
        <dbReference type="ARBA" id="ARBA00023295"/>
    </source>
</evidence>
<dbReference type="InterPro" id="IPR006104">
    <property type="entry name" value="Glyco_hydro_2_N"/>
</dbReference>
<dbReference type="SUPFAM" id="SSF51445">
    <property type="entry name" value="(Trans)glycosidases"/>
    <property type="match status" value="1"/>
</dbReference>
<dbReference type="Gene3D" id="2.60.40.10">
    <property type="entry name" value="Immunoglobulins"/>
    <property type="match status" value="2"/>
</dbReference>
<dbReference type="InterPro" id="IPR017853">
    <property type="entry name" value="GH"/>
</dbReference>
<dbReference type="SUPFAM" id="SSF74650">
    <property type="entry name" value="Galactose mutarotase-like"/>
    <property type="match status" value="1"/>
</dbReference>
<dbReference type="InterPro" id="IPR013783">
    <property type="entry name" value="Ig-like_fold"/>
</dbReference>
<dbReference type="Pfam" id="PF02929">
    <property type="entry name" value="Bgal_small_N"/>
    <property type="match status" value="1"/>
</dbReference>
<dbReference type="RefSeq" id="WP_184404986.1">
    <property type="nucleotide sequence ID" value="NZ_JACHHJ010000004.1"/>
</dbReference>
<evidence type="ECO:0000256" key="3">
    <source>
        <dbReference type="ARBA" id="ARBA00012756"/>
    </source>
</evidence>
<evidence type="ECO:0000256" key="2">
    <source>
        <dbReference type="ARBA" id="ARBA00007401"/>
    </source>
</evidence>
<dbReference type="GO" id="GO:0004565">
    <property type="term" value="F:beta-galactosidase activity"/>
    <property type="evidence" value="ECO:0007669"/>
    <property type="project" value="UniProtKB-EC"/>
</dbReference>
<dbReference type="Gene3D" id="3.20.20.80">
    <property type="entry name" value="Glycosidases"/>
    <property type="match status" value="1"/>
</dbReference>
<keyword evidence="11" id="KW-1185">Reference proteome</keyword>
<dbReference type="PROSITE" id="PS00719">
    <property type="entry name" value="GLYCOSYL_HYDROL_F2_1"/>
    <property type="match status" value="1"/>
</dbReference>
<comment type="catalytic activity">
    <reaction evidence="1 8">
        <text>Hydrolysis of terminal non-reducing beta-D-galactose residues in beta-D-galactosides.</text>
        <dbReference type="EC" id="3.2.1.23"/>
    </reaction>
</comment>
<dbReference type="InterPro" id="IPR023230">
    <property type="entry name" value="Glyco_hydro_2_CS"/>
</dbReference>
<dbReference type="InterPro" id="IPR006103">
    <property type="entry name" value="Glyco_hydro_2_cat"/>
</dbReference>
<sequence length="1029" mass="118798">MHLLQDLETLSTIQRNRLPAKSHFFRYEDQQQALKNQRSSSKGYKSLNGKWKFKYSESPMLSPREFYKQTYDTSGWDTINVPSNWQLEGYGSPHYTNVQYPFPIDPPHVPSNNPTGCYRREFYIDQREDETTILHFEGVDSAFHLWINGEEVGYSQGSRIPSAFDITPYVQNGKNTLAVRVYQWCDGSYIEDQDMWWLSGIFRDVYLVTKPNVHITDFFAKPEFDDHYQDATLQLDVNLENPSGLKGYSLEVELFDTSMQSGIKEEKVDISGKNHFELSVSSPKKWSAESPSLYKLTITLKDASGRIVEVIPSNVGFRSVEIQQGLMLVNGKPIKLKGVNRHDHHPDLGRSVPRASMEKDVKLMKQHNINAVRTAHYPNDPYFYHLCDVYGLYVIDESDLECHGFELIGNKHQISDDPAWEKAYLDRIQRMVERDKNFPSIIMWSLGNESGYGRNHKAMTAWAKDRDDSRIVHYEGETQVVMDRGNQYPEDELESSDVFTTMYTDFDVLEKLGQRGDLSKPHILCEYAHAMGNGPGGFNEYWETIYRHDRLQGGFVWEWLDHGIRSYTKEGEAFFAYGGDFGEQPHDSNFVIDGLLRPDRSPSPALLEYKKVIEPVVIEAIDLEERLFQINNRYEFVDLAHLQLSWNLHSEEGIIDQGRLTLPEVQPGEVKQIEIPYDTTGQHEKDCWLTLDFTLAMDTDWAERGHLVAWSQFAVQENNKTHDIQIPRELHNITVNETDADILFYGEDFHFAFDKASGKLSSWLYKGQEMIDSGPELDFWRAPIDNDLIPGFNPPSSVETWKKYGLHGMQHNIRSVHYHFSEEGRKAEIEVVARIAPPVLAWGIHVKYKYEIFVDGNVTLHVEGSFEGDIPETLPKIGLRMGVPRRFENVQWYGLGPGESYIDSQLAPTYGVWINSVRNMFTPYVFPQENGNRHKTRWFTLVDVRGHGIKVIGDPEVEFSAQMYSREKIEQAQHLYELTEDNMITVNMNHQQHGLGSASCGPDVLEKYRLKTRNFKFKVHFQGFLDGEL</sequence>
<dbReference type="FunFam" id="3.20.20.80:FF:000018">
    <property type="entry name" value="Beta-galactosidase"/>
    <property type="match status" value="1"/>
</dbReference>
<dbReference type="InterPro" id="IPR036156">
    <property type="entry name" value="Beta-gal/glucu_dom_sf"/>
</dbReference>
<evidence type="ECO:0000256" key="5">
    <source>
        <dbReference type="ARBA" id="ARBA00022801"/>
    </source>
</evidence>